<evidence type="ECO:0000256" key="3">
    <source>
        <dbReference type="SAM" id="SignalP"/>
    </source>
</evidence>
<feature type="transmembrane region" description="Helical" evidence="2">
    <location>
        <begin position="192"/>
        <end position="213"/>
    </location>
</feature>
<dbReference type="KEGG" id="nwl:NWFMUON74_00620"/>
<proteinExistence type="predicted"/>
<evidence type="ECO:0000256" key="2">
    <source>
        <dbReference type="SAM" id="Phobius"/>
    </source>
</evidence>
<keyword evidence="2" id="KW-0812">Transmembrane</keyword>
<dbReference type="Pfam" id="PF07987">
    <property type="entry name" value="DUF1775"/>
    <property type="match status" value="1"/>
</dbReference>
<evidence type="ECO:0000313" key="6">
    <source>
        <dbReference type="Proteomes" id="UP000516173"/>
    </source>
</evidence>
<reference evidence="5 6" key="1">
    <citation type="submission" date="2020-08" db="EMBL/GenBank/DDBJ databases">
        <title>Genome Sequencing of Nocardia wallacei strain FMUON74 and assembly.</title>
        <authorList>
            <person name="Toyokawa M."/>
            <person name="Uesaka K."/>
        </authorList>
    </citation>
    <scope>NUCLEOTIDE SEQUENCE [LARGE SCALE GENOMIC DNA]</scope>
    <source>
        <strain evidence="5 6">FMUON74</strain>
    </source>
</reference>
<dbReference type="RefSeq" id="WP_187686037.1">
    <property type="nucleotide sequence ID" value="NZ_AP023396.1"/>
</dbReference>
<organism evidence="5 6">
    <name type="scientific">Nocardia wallacei</name>
    <dbReference type="NCBI Taxonomy" id="480035"/>
    <lineage>
        <taxon>Bacteria</taxon>
        <taxon>Bacillati</taxon>
        <taxon>Actinomycetota</taxon>
        <taxon>Actinomycetes</taxon>
        <taxon>Mycobacteriales</taxon>
        <taxon>Nocardiaceae</taxon>
        <taxon>Nocardia</taxon>
    </lineage>
</organism>
<name>A0A7G1KBP4_9NOCA</name>
<keyword evidence="2" id="KW-1133">Transmembrane helix</keyword>
<protein>
    <recommendedName>
        <fullName evidence="4">YncI copper-binding domain-containing protein</fullName>
    </recommendedName>
</protein>
<keyword evidence="3" id="KW-0732">Signal</keyword>
<gene>
    <name evidence="5" type="ORF">NWFMUON74_00620</name>
</gene>
<feature type="signal peptide" evidence="3">
    <location>
        <begin position="1"/>
        <end position="30"/>
    </location>
</feature>
<accession>A0A7G1KBP4</accession>
<keyword evidence="2" id="KW-0472">Membrane</keyword>
<evidence type="ECO:0000256" key="1">
    <source>
        <dbReference type="SAM" id="MobiDB-lite"/>
    </source>
</evidence>
<dbReference type="Proteomes" id="UP000516173">
    <property type="component" value="Chromosome"/>
</dbReference>
<dbReference type="EMBL" id="AP023396">
    <property type="protein sequence ID" value="BCK52290.1"/>
    <property type="molecule type" value="Genomic_DNA"/>
</dbReference>
<evidence type="ECO:0000313" key="5">
    <source>
        <dbReference type="EMBL" id="BCK52290.1"/>
    </source>
</evidence>
<sequence length="218" mass="22128">MSTISRISRALVAAGAATGLALLATGTADAHVTADAPGATQGGYAVVTFRVPTESATAATTGLTVKLPGLSSARTEPLPGWSARIDKNDQNQIVAVTWTADPGNPGVSATQFQRFVLAVGPLPTQDTVRFPATQTYSDGKVVEWNQPMGPDGSEPEHPAPEIALAAGGPGDAHTVAANDSDDEHETDDTARWLGGIGLALGAVGALLGLGALVRGRRS</sequence>
<dbReference type="AlphaFoldDB" id="A0A7G1KBP4"/>
<keyword evidence="6" id="KW-1185">Reference proteome</keyword>
<dbReference type="CDD" id="cd08545">
    <property type="entry name" value="YcnI_like"/>
    <property type="match status" value="1"/>
</dbReference>
<evidence type="ECO:0000259" key="4">
    <source>
        <dbReference type="Pfam" id="PF07987"/>
    </source>
</evidence>
<feature type="region of interest" description="Disordered" evidence="1">
    <location>
        <begin position="145"/>
        <end position="188"/>
    </location>
</feature>
<feature type="domain" description="YncI copper-binding" evidence="4">
    <location>
        <begin position="31"/>
        <end position="164"/>
    </location>
</feature>
<dbReference type="InterPro" id="IPR038507">
    <property type="entry name" value="YcnI-like_sf"/>
</dbReference>
<dbReference type="InterPro" id="IPR012533">
    <property type="entry name" value="YcnI-copper_dom"/>
</dbReference>
<dbReference type="Gene3D" id="2.60.40.2230">
    <property type="entry name" value="Uncharacterised protein YcnI-like PF07987, DUF1775"/>
    <property type="match status" value="1"/>
</dbReference>
<feature type="chain" id="PRO_5028854734" description="YncI copper-binding domain-containing protein" evidence="3">
    <location>
        <begin position="31"/>
        <end position="218"/>
    </location>
</feature>
<dbReference type="GeneID" id="80344695"/>